<proteinExistence type="inferred from homology"/>
<dbReference type="AlphaFoldDB" id="A0A1F6FFU5"/>
<evidence type="ECO:0000313" key="10">
    <source>
        <dbReference type="Proteomes" id="UP000177325"/>
    </source>
</evidence>
<dbReference type="Pfam" id="PF00557">
    <property type="entry name" value="Peptidase_M24"/>
    <property type="match status" value="1"/>
</dbReference>
<dbReference type="SUPFAM" id="SSF55920">
    <property type="entry name" value="Creatinase/aminopeptidase"/>
    <property type="match status" value="1"/>
</dbReference>
<dbReference type="GO" id="GO:0004239">
    <property type="term" value="F:initiator methionyl aminopeptidase activity"/>
    <property type="evidence" value="ECO:0007669"/>
    <property type="project" value="UniProtKB-UniRule"/>
</dbReference>
<comment type="catalytic activity">
    <reaction evidence="6 7">
        <text>Release of N-terminal amino acids, preferentially methionine, from peptides and arylamides.</text>
        <dbReference type="EC" id="3.4.11.18"/>
    </reaction>
</comment>
<dbReference type="InterPro" id="IPR000994">
    <property type="entry name" value="Pept_M24"/>
</dbReference>
<dbReference type="EC" id="3.4.11.18" evidence="6 7"/>
<keyword evidence="5 6" id="KW-0378">Hydrolase</keyword>
<name>A0A1F6FFU5_9BACT</name>
<keyword evidence="4 6" id="KW-0479">Metal-binding</keyword>
<reference evidence="9 10" key="1">
    <citation type="journal article" date="2016" name="Nat. Commun.">
        <title>Thousands of microbial genomes shed light on interconnected biogeochemical processes in an aquifer system.</title>
        <authorList>
            <person name="Anantharaman K."/>
            <person name="Brown C.T."/>
            <person name="Hug L.A."/>
            <person name="Sharon I."/>
            <person name="Castelle C.J."/>
            <person name="Probst A.J."/>
            <person name="Thomas B.C."/>
            <person name="Singh A."/>
            <person name="Wilkins M.J."/>
            <person name="Karaoz U."/>
            <person name="Brodie E.L."/>
            <person name="Williams K.H."/>
            <person name="Hubbard S.S."/>
            <person name="Banfield J.F."/>
        </authorList>
    </citation>
    <scope>NUCLEOTIDE SEQUENCE [LARGE SCALE GENOMIC DNA]</scope>
</reference>
<feature type="binding site" evidence="6">
    <location>
        <position position="103"/>
    </location>
    <ligand>
        <name>a divalent metal cation</name>
        <dbReference type="ChEBI" id="CHEBI:60240"/>
        <label>1</label>
    </ligand>
</feature>
<keyword evidence="2 6" id="KW-0031">Aminopeptidase</keyword>
<organism evidence="9 10">
    <name type="scientific">Candidatus Kaiserbacteria bacterium RIFCSPLOWO2_12_FULL_45_26</name>
    <dbReference type="NCBI Taxonomy" id="1798525"/>
    <lineage>
        <taxon>Bacteria</taxon>
        <taxon>Candidatus Kaiseribacteriota</taxon>
    </lineage>
</organism>
<dbReference type="NCBIfam" id="TIGR00500">
    <property type="entry name" value="met_pdase_I"/>
    <property type="match status" value="1"/>
</dbReference>
<dbReference type="InterPro" id="IPR036005">
    <property type="entry name" value="Creatinase/aminopeptidase-like"/>
</dbReference>
<feature type="binding site" evidence="6">
    <location>
        <position position="210"/>
    </location>
    <ligand>
        <name>a divalent metal cation</name>
        <dbReference type="ChEBI" id="CHEBI:60240"/>
        <label>2</label>
        <note>catalytic</note>
    </ligand>
</feature>
<evidence type="ECO:0000256" key="4">
    <source>
        <dbReference type="ARBA" id="ARBA00022723"/>
    </source>
</evidence>
<feature type="binding site" evidence="6">
    <location>
        <position position="114"/>
    </location>
    <ligand>
        <name>a divalent metal cation</name>
        <dbReference type="ChEBI" id="CHEBI:60240"/>
        <label>2</label>
        <note>catalytic</note>
    </ligand>
</feature>
<dbReference type="Gene3D" id="3.90.230.10">
    <property type="entry name" value="Creatinase/methionine aminopeptidase superfamily"/>
    <property type="match status" value="1"/>
</dbReference>
<dbReference type="GO" id="GO:0005829">
    <property type="term" value="C:cytosol"/>
    <property type="evidence" value="ECO:0007669"/>
    <property type="project" value="TreeGrafter"/>
</dbReference>
<evidence type="ECO:0000256" key="2">
    <source>
        <dbReference type="ARBA" id="ARBA00022438"/>
    </source>
</evidence>
<comment type="similarity">
    <text evidence="6">Belongs to the peptidase M24A family. Methionine aminopeptidase type 1 subfamily.</text>
</comment>
<dbReference type="PANTHER" id="PTHR43330">
    <property type="entry name" value="METHIONINE AMINOPEPTIDASE"/>
    <property type="match status" value="1"/>
</dbReference>
<sequence length="258" mass="27629">MEKITKKSPEEIEILKEGGAVLAKLLKELAKEAVVGNSTLDIDDRAMQLCEEWEVEPLLLGYHPGFADYPYPASTCISVNNCVQHGIPSAEVVLQEGDVVNIDMVIGYKGMVVDSGITVGVGEIDDDAKKLLAVTQEALAHGIKAAKPGNHIGDISAAIQTFVESRGLSVVEVLCGHGVGYKVHEEPTIPNFGRAGTGPLIEVGHVYAIEPIVNFGKKEVYFDDEGDGYSVYTADGSWSAHFEHTVAITENGPVILTK</sequence>
<evidence type="ECO:0000256" key="7">
    <source>
        <dbReference type="RuleBase" id="RU003653"/>
    </source>
</evidence>
<feature type="binding site" evidence="6">
    <location>
        <position position="177"/>
    </location>
    <ligand>
        <name>a divalent metal cation</name>
        <dbReference type="ChEBI" id="CHEBI:60240"/>
        <label>2</label>
        <note>catalytic</note>
    </ligand>
</feature>
<evidence type="ECO:0000256" key="1">
    <source>
        <dbReference type="ARBA" id="ARBA00002521"/>
    </source>
</evidence>
<dbReference type="EMBL" id="MFMM01000001">
    <property type="protein sequence ID" value="OGG84726.1"/>
    <property type="molecule type" value="Genomic_DNA"/>
</dbReference>
<evidence type="ECO:0000256" key="5">
    <source>
        <dbReference type="ARBA" id="ARBA00022801"/>
    </source>
</evidence>
<dbReference type="HAMAP" id="MF_01974">
    <property type="entry name" value="MetAP_1"/>
    <property type="match status" value="1"/>
</dbReference>
<feature type="binding site" evidence="6">
    <location>
        <position position="114"/>
    </location>
    <ligand>
        <name>a divalent metal cation</name>
        <dbReference type="ChEBI" id="CHEBI:60240"/>
        <label>1</label>
    </ligand>
</feature>
<evidence type="ECO:0000313" key="9">
    <source>
        <dbReference type="EMBL" id="OGG84726.1"/>
    </source>
</evidence>
<feature type="binding site" evidence="6">
    <location>
        <position position="243"/>
    </location>
    <ligand>
        <name>a divalent metal cation</name>
        <dbReference type="ChEBI" id="CHEBI:60240"/>
        <label>1</label>
    </ligand>
</feature>
<dbReference type="InterPro" id="IPR001714">
    <property type="entry name" value="Pept_M24_MAP"/>
</dbReference>
<evidence type="ECO:0000256" key="3">
    <source>
        <dbReference type="ARBA" id="ARBA00022670"/>
    </source>
</evidence>
<dbReference type="CDD" id="cd01086">
    <property type="entry name" value="MetAP1"/>
    <property type="match status" value="1"/>
</dbReference>
<comment type="subunit">
    <text evidence="6">Monomer.</text>
</comment>
<protein>
    <recommendedName>
        <fullName evidence="6 7">Methionine aminopeptidase</fullName>
        <shortName evidence="6">MAP</shortName>
        <shortName evidence="6">MetAP</shortName>
        <ecNumber evidence="6 7">3.4.11.18</ecNumber>
    </recommendedName>
    <alternativeName>
        <fullName evidence="6">Peptidase M</fullName>
    </alternativeName>
</protein>
<gene>
    <name evidence="6" type="primary">map</name>
    <name evidence="9" type="ORF">A3G90_01415</name>
</gene>
<feature type="binding site" evidence="6">
    <location>
        <position position="243"/>
    </location>
    <ligand>
        <name>a divalent metal cation</name>
        <dbReference type="ChEBI" id="CHEBI:60240"/>
        <label>2</label>
        <note>catalytic</note>
    </ligand>
</feature>
<keyword evidence="3 6" id="KW-0645">Protease</keyword>
<dbReference type="GO" id="GO:0006508">
    <property type="term" value="P:proteolysis"/>
    <property type="evidence" value="ECO:0007669"/>
    <property type="project" value="UniProtKB-KW"/>
</dbReference>
<comment type="function">
    <text evidence="1 6">Removes the N-terminal methionine from nascent proteins. The N-terminal methionine is often cleaved when the second residue in the primary sequence is small and uncharged (Met-Ala-, Cys, Gly, Pro, Ser, Thr, or Val). Requires deformylation of the N(alpha)-formylated initiator methionine before it can be hydrolyzed.</text>
</comment>
<evidence type="ECO:0000256" key="6">
    <source>
        <dbReference type="HAMAP-Rule" id="MF_01974"/>
    </source>
</evidence>
<dbReference type="PRINTS" id="PR00599">
    <property type="entry name" value="MAPEPTIDASE"/>
</dbReference>
<comment type="caution">
    <text evidence="9">The sequence shown here is derived from an EMBL/GenBank/DDBJ whole genome shotgun (WGS) entry which is preliminary data.</text>
</comment>
<feature type="binding site" evidence="6">
    <location>
        <position position="85"/>
    </location>
    <ligand>
        <name>substrate</name>
    </ligand>
</feature>
<dbReference type="GO" id="GO:0046872">
    <property type="term" value="F:metal ion binding"/>
    <property type="evidence" value="ECO:0007669"/>
    <property type="project" value="UniProtKB-UniRule"/>
</dbReference>
<dbReference type="Proteomes" id="UP000177325">
    <property type="component" value="Unassembled WGS sequence"/>
</dbReference>
<feature type="binding site" evidence="6">
    <location>
        <position position="184"/>
    </location>
    <ligand>
        <name>substrate</name>
    </ligand>
</feature>
<evidence type="ECO:0000259" key="8">
    <source>
        <dbReference type="Pfam" id="PF00557"/>
    </source>
</evidence>
<dbReference type="GO" id="GO:0070006">
    <property type="term" value="F:metalloaminopeptidase activity"/>
    <property type="evidence" value="ECO:0007669"/>
    <property type="project" value="UniProtKB-UniRule"/>
</dbReference>
<dbReference type="STRING" id="1798525.A3G90_01415"/>
<feature type="domain" description="Peptidase M24" evidence="8">
    <location>
        <begin position="14"/>
        <end position="250"/>
    </location>
</feature>
<dbReference type="PANTHER" id="PTHR43330:SF27">
    <property type="entry name" value="METHIONINE AMINOPEPTIDASE"/>
    <property type="match status" value="1"/>
</dbReference>
<dbReference type="InterPro" id="IPR002467">
    <property type="entry name" value="Pept_M24A_MAP1"/>
</dbReference>
<comment type="cofactor">
    <cofactor evidence="6">
        <name>Co(2+)</name>
        <dbReference type="ChEBI" id="CHEBI:48828"/>
    </cofactor>
    <cofactor evidence="6">
        <name>Zn(2+)</name>
        <dbReference type="ChEBI" id="CHEBI:29105"/>
    </cofactor>
    <cofactor evidence="6">
        <name>Mn(2+)</name>
        <dbReference type="ChEBI" id="CHEBI:29035"/>
    </cofactor>
    <cofactor evidence="6">
        <name>Fe(2+)</name>
        <dbReference type="ChEBI" id="CHEBI:29033"/>
    </cofactor>
    <text evidence="6">Binds 2 divalent metal cations per subunit. Has a high-affinity and a low affinity metal-binding site. The true nature of the physiological cofactor is under debate. The enzyme is active with cobalt, zinc, manganese or divalent iron ions. Most likely, methionine aminopeptidases function as mononuclear Fe(2+)-metalloproteases under physiological conditions, and the catalytically relevant metal-binding site has been assigned to the histidine-containing high-affinity site.</text>
</comment>
<accession>A0A1F6FFU5</accession>